<evidence type="ECO:0000259" key="9">
    <source>
        <dbReference type="Pfam" id="PF12832"/>
    </source>
</evidence>
<feature type="transmembrane region" description="Helical" evidence="8">
    <location>
        <begin position="267"/>
        <end position="287"/>
    </location>
</feature>
<comment type="subcellular location">
    <subcellularLocation>
        <location evidence="1">Cell inner membrane</location>
        <topology evidence="1">Multi-pass membrane protein</topology>
    </subcellularLocation>
</comment>
<dbReference type="SUPFAM" id="SSF103473">
    <property type="entry name" value="MFS general substrate transporter"/>
    <property type="match status" value="1"/>
</dbReference>
<feature type="transmembrane region" description="Helical" evidence="8">
    <location>
        <begin position="12"/>
        <end position="30"/>
    </location>
</feature>
<accession>A0ABV7GXL3</accession>
<organism evidence="10 11">
    <name type="scientific">Piscinibacterium candidicorallinum</name>
    <dbReference type="NCBI Taxonomy" id="1793872"/>
    <lineage>
        <taxon>Bacteria</taxon>
        <taxon>Pseudomonadati</taxon>
        <taxon>Pseudomonadota</taxon>
        <taxon>Betaproteobacteria</taxon>
        <taxon>Burkholderiales</taxon>
        <taxon>Piscinibacterium</taxon>
    </lineage>
</organism>
<dbReference type="InterPro" id="IPR026032">
    <property type="entry name" value="HcaT-like"/>
</dbReference>
<dbReference type="PANTHER" id="PTHR23522">
    <property type="entry name" value="BLL5896 PROTEIN"/>
    <property type="match status" value="1"/>
</dbReference>
<keyword evidence="3" id="KW-1003">Cell membrane</keyword>
<sequence>MSVAMSPGARAVAAYLFAYFAYVGLTNPYMPLYADHLGYTAAQIGYLTAAMQALRIVLPNIWGHVADTTGRPERLMAATALTAAVLFAGFLFVERFWAFFAVMMLVQLFVSAQAPLAETLAVDALKGDISLYGRLRLWGSLGFVVLVLAGGPFFEWAGIGWWPQAGLALIVIVVLAAVRIPGSGQVHDHAAAPSFWGQLKRPDVAFYFASAFFMVAAHSAMYAFYSLYLDRHGYSKAMIGFLWAVGVVFEIAVFWTQRRWIARASLYGLLLLSLAVAVPRFALIAAFPNSLPLLLVAAALHAITFAVHHSCCIGILQGWFAGALAARGQATYFSVSYGVGGTVGALAASRLWEGIAPSAAFWMASALCALGLVTGYLSMRAHRRFADESGA</sequence>
<proteinExistence type="predicted"/>
<dbReference type="EMBL" id="JBHRTI010000003">
    <property type="protein sequence ID" value="MFC3146404.1"/>
    <property type="molecule type" value="Genomic_DNA"/>
</dbReference>
<keyword evidence="5 8" id="KW-0812">Transmembrane</keyword>
<feature type="transmembrane region" description="Helical" evidence="8">
    <location>
        <begin position="237"/>
        <end position="255"/>
    </location>
</feature>
<keyword evidence="2" id="KW-0813">Transport</keyword>
<feature type="transmembrane region" description="Helical" evidence="8">
    <location>
        <begin position="358"/>
        <end position="377"/>
    </location>
</feature>
<protein>
    <submittedName>
        <fullName evidence="10">MFS transporter</fullName>
    </submittedName>
</protein>
<keyword evidence="11" id="KW-1185">Reference proteome</keyword>
<feature type="transmembrane region" description="Helical" evidence="8">
    <location>
        <begin position="160"/>
        <end position="178"/>
    </location>
</feature>
<dbReference type="Gene3D" id="1.20.1250.20">
    <property type="entry name" value="MFS general substrate transporter like domains"/>
    <property type="match status" value="2"/>
</dbReference>
<keyword evidence="4" id="KW-0997">Cell inner membrane</keyword>
<comment type="caution">
    <text evidence="10">The sequence shown here is derived from an EMBL/GenBank/DDBJ whole genome shotgun (WGS) entry which is preliminary data.</text>
</comment>
<dbReference type="NCBIfam" id="NF037955">
    <property type="entry name" value="mfs"/>
    <property type="match status" value="1"/>
</dbReference>
<keyword evidence="6 8" id="KW-1133">Transmembrane helix</keyword>
<feature type="transmembrane region" description="Helical" evidence="8">
    <location>
        <begin position="293"/>
        <end position="320"/>
    </location>
</feature>
<evidence type="ECO:0000256" key="6">
    <source>
        <dbReference type="ARBA" id="ARBA00022989"/>
    </source>
</evidence>
<evidence type="ECO:0000256" key="2">
    <source>
        <dbReference type="ARBA" id="ARBA00022448"/>
    </source>
</evidence>
<evidence type="ECO:0000256" key="7">
    <source>
        <dbReference type="ARBA" id="ARBA00023136"/>
    </source>
</evidence>
<dbReference type="InterPro" id="IPR036259">
    <property type="entry name" value="MFS_trans_sf"/>
</dbReference>
<evidence type="ECO:0000256" key="3">
    <source>
        <dbReference type="ARBA" id="ARBA00022475"/>
    </source>
</evidence>
<feature type="transmembrane region" description="Helical" evidence="8">
    <location>
        <begin position="332"/>
        <end position="352"/>
    </location>
</feature>
<dbReference type="Pfam" id="PF12832">
    <property type="entry name" value="MFS_1_like"/>
    <property type="match status" value="1"/>
</dbReference>
<evidence type="ECO:0000313" key="10">
    <source>
        <dbReference type="EMBL" id="MFC3146404.1"/>
    </source>
</evidence>
<evidence type="ECO:0000256" key="8">
    <source>
        <dbReference type="SAM" id="Phobius"/>
    </source>
</evidence>
<feature type="transmembrane region" description="Helical" evidence="8">
    <location>
        <begin position="204"/>
        <end position="225"/>
    </location>
</feature>
<name>A0ABV7GXL3_9BURK</name>
<feature type="transmembrane region" description="Helical" evidence="8">
    <location>
        <begin position="75"/>
        <end position="93"/>
    </location>
</feature>
<dbReference type="PANTHER" id="PTHR23522:SF10">
    <property type="entry name" value="3-PHENYLPROPIONIC ACID TRANSPORTER-RELATED"/>
    <property type="match status" value="1"/>
</dbReference>
<evidence type="ECO:0000313" key="11">
    <source>
        <dbReference type="Proteomes" id="UP001595556"/>
    </source>
</evidence>
<dbReference type="Proteomes" id="UP001595556">
    <property type="component" value="Unassembled WGS sequence"/>
</dbReference>
<reference evidence="11" key="1">
    <citation type="journal article" date="2019" name="Int. J. Syst. Evol. Microbiol.">
        <title>The Global Catalogue of Microorganisms (GCM) 10K type strain sequencing project: providing services to taxonomists for standard genome sequencing and annotation.</title>
        <authorList>
            <consortium name="The Broad Institute Genomics Platform"/>
            <consortium name="The Broad Institute Genome Sequencing Center for Infectious Disease"/>
            <person name="Wu L."/>
            <person name="Ma J."/>
        </authorList>
    </citation>
    <scope>NUCLEOTIDE SEQUENCE [LARGE SCALE GENOMIC DNA]</scope>
    <source>
        <strain evidence="11">KCTC 52168</strain>
    </source>
</reference>
<dbReference type="InterPro" id="IPR024989">
    <property type="entry name" value="MFS_assoc_dom"/>
</dbReference>
<dbReference type="PIRSF" id="PIRSF004925">
    <property type="entry name" value="HcaT"/>
    <property type="match status" value="1"/>
</dbReference>
<evidence type="ECO:0000256" key="1">
    <source>
        <dbReference type="ARBA" id="ARBA00004429"/>
    </source>
</evidence>
<gene>
    <name evidence="10" type="ORF">ACFOEN_01965</name>
</gene>
<feature type="domain" description="Major facilitator superfamily associated" evidence="9">
    <location>
        <begin position="13"/>
        <end position="361"/>
    </location>
</feature>
<feature type="transmembrane region" description="Helical" evidence="8">
    <location>
        <begin position="137"/>
        <end position="154"/>
    </location>
</feature>
<evidence type="ECO:0000256" key="4">
    <source>
        <dbReference type="ARBA" id="ARBA00022519"/>
    </source>
</evidence>
<evidence type="ECO:0000256" key="5">
    <source>
        <dbReference type="ARBA" id="ARBA00022692"/>
    </source>
</evidence>
<keyword evidence="7 8" id="KW-0472">Membrane</keyword>
<dbReference type="RefSeq" id="WP_377300676.1">
    <property type="nucleotide sequence ID" value="NZ_CP180191.1"/>
</dbReference>